<gene>
    <name evidence="2" type="ORF">KSF_004370</name>
</gene>
<feature type="coiled-coil region" evidence="1">
    <location>
        <begin position="1"/>
        <end position="31"/>
    </location>
</feature>
<reference evidence="2" key="1">
    <citation type="submission" date="2020-10" db="EMBL/GenBank/DDBJ databases">
        <title>Taxonomic study of unclassified bacteria belonging to the class Ktedonobacteria.</title>
        <authorList>
            <person name="Yabe S."/>
            <person name="Wang C.M."/>
            <person name="Zheng Y."/>
            <person name="Sakai Y."/>
            <person name="Cavaletti L."/>
            <person name="Monciardini P."/>
            <person name="Donadio S."/>
        </authorList>
    </citation>
    <scope>NUCLEOTIDE SEQUENCE</scope>
    <source>
        <strain evidence="2">ID150040</strain>
    </source>
</reference>
<keyword evidence="1" id="KW-0175">Coiled coil</keyword>
<organism evidence="2 3">
    <name type="scientific">Reticulibacter mediterranei</name>
    <dbReference type="NCBI Taxonomy" id="2778369"/>
    <lineage>
        <taxon>Bacteria</taxon>
        <taxon>Bacillati</taxon>
        <taxon>Chloroflexota</taxon>
        <taxon>Ktedonobacteria</taxon>
        <taxon>Ktedonobacterales</taxon>
        <taxon>Reticulibacteraceae</taxon>
        <taxon>Reticulibacter</taxon>
    </lineage>
</organism>
<name>A0A8J3I7R1_9CHLR</name>
<accession>A0A8J3I7R1</accession>
<dbReference type="AlphaFoldDB" id="A0A8J3I7R1"/>
<proteinExistence type="predicted"/>
<protein>
    <submittedName>
        <fullName evidence="2">Uncharacterized protein</fullName>
    </submittedName>
</protein>
<evidence type="ECO:0000313" key="2">
    <source>
        <dbReference type="EMBL" id="GHO90389.1"/>
    </source>
</evidence>
<dbReference type="Proteomes" id="UP000597444">
    <property type="component" value="Unassembled WGS sequence"/>
</dbReference>
<sequence>MKRLREAQQRVQDLKRQLANLADACLQQDARVVELEAKLAELEPYRSFVEQVSQQEHGG</sequence>
<comment type="caution">
    <text evidence="2">The sequence shown here is derived from an EMBL/GenBank/DDBJ whole genome shotgun (WGS) entry which is preliminary data.</text>
</comment>
<keyword evidence="3" id="KW-1185">Reference proteome</keyword>
<evidence type="ECO:0000256" key="1">
    <source>
        <dbReference type="SAM" id="Coils"/>
    </source>
</evidence>
<evidence type="ECO:0000313" key="3">
    <source>
        <dbReference type="Proteomes" id="UP000597444"/>
    </source>
</evidence>
<dbReference type="EMBL" id="BNJK01000001">
    <property type="protein sequence ID" value="GHO90389.1"/>
    <property type="molecule type" value="Genomic_DNA"/>
</dbReference>